<feature type="domain" description="Cytochrome c assembly protein" evidence="7">
    <location>
        <begin position="264"/>
        <end position="392"/>
    </location>
</feature>
<feature type="transmembrane region" description="Helical" evidence="6">
    <location>
        <begin position="174"/>
        <end position="197"/>
    </location>
</feature>
<gene>
    <name evidence="8" type="ORF">J2X07_001565</name>
</gene>
<sequence length="395" mass="44060">MSEISSTLLYSAFIIYLFSTLFFSMSLSDKKSSEAAYTKKWGKVGFITACAGFAAQLGYFITRWIASGHAPVSNLFEFTTFFGMMMVLGFIVLYSIYRTNGLGVFAMPVALLVIAYASMFPKDISPLIPALQSDWLKIHVTTAALGEGILAISFVSGLIYLIRTVDQTVSTKKTKWLEIIMYSLISVVGFVIISLAFKGAGYESSFEVMNKQNQPVKIVYELPAIAGPANGDHLDRGFGPLFNTPSWMQGVNASMKLNTFIWSLLSGFVLYGLLRLVLRKRISAALQTKVKNVNSELLDEISYRAVAIGFPIFSLGALIFAMIWAQQAWSRFWGWDPKEVWALITFLFYAAYLHLRLSRGWHGEKSAWLCVVGFWIITFNLIAVNLVLVGLHSYA</sequence>
<dbReference type="InterPro" id="IPR017562">
    <property type="entry name" value="Cyt_c_biogenesis_CcsA"/>
</dbReference>
<keyword evidence="4 6" id="KW-1133">Transmembrane helix</keyword>
<keyword evidence="5 6" id="KW-0472">Membrane</keyword>
<evidence type="ECO:0000256" key="2">
    <source>
        <dbReference type="ARBA" id="ARBA00022692"/>
    </source>
</evidence>
<comment type="caution">
    <text evidence="8">The sequence shown here is derived from an EMBL/GenBank/DDBJ whole genome shotgun (WGS) entry which is preliminary data.</text>
</comment>
<feature type="transmembrane region" description="Helical" evidence="6">
    <location>
        <begin position="367"/>
        <end position="391"/>
    </location>
</feature>
<feature type="transmembrane region" description="Helical" evidence="6">
    <location>
        <begin position="140"/>
        <end position="162"/>
    </location>
</feature>
<evidence type="ECO:0000256" key="1">
    <source>
        <dbReference type="ARBA" id="ARBA00004141"/>
    </source>
</evidence>
<feature type="transmembrane region" description="Helical" evidence="6">
    <location>
        <begin position="260"/>
        <end position="278"/>
    </location>
</feature>
<dbReference type="Proteomes" id="UP001258181">
    <property type="component" value="Unassembled WGS sequence"/>
</dbReference>
<evidence type="ECO:0000256" key="3">
    <source>
        <dbReference type="ARBA" id="ARBA00022748"/>
    </source>
</evidence>
<name>A0ABU1TZE3_9BACL</name>
<keyword evidence="9" id="KW-1185">Reference proteome</keyword>
<feature type="transmembrane region" description="Helical" evidence="6">
    <location>
        <begin position="44"/>
        <end position="66"/>
    </location>
</feature>
<dbReference type="NCBIfam" id="TIGR03144">
    <property type="entry name" value="cytochr_II_ccsB"/>
    <property type="match status" value="1"/>
</dbReference>
<feature type="transmembrane region" description="Helical" evidence="6">
    <location>
        <begin position="6"/>
        <end position="23"/>
    </location>
</feature>
<comment type="subcellular location">
    <subcellularLocation>
        <location evidence="1">Membrane</location>
        <topology evidence="1">Multi-pass membrane protein</topology>
    </subcellularLocation>
</comment>
<evidence type="ECO:0000259" key="7">
    <source>
        <dbReference type="Pfam" id="PF01578"/>
    </source>
</evidence>
<evidence type="ECO:0000256" key="6">
    <source>
        <dbReference type="SAM" id="Phobius"/>
    </source>
</evidence>
<evidence type="ECO:0000256" key="5">
    <source>
        <dbReference type="ARBA" id="ARBA00023136"/>
    </source>
</evidence>
<organism evidence="8 9">
    <name type="scientific">Fictibacillus barbaricus</name>
    <dbReference type="NCBI Taxonomy" id="182136"/>
    <lineage>
        <taxon>Bacteria</taxon>
        <taxon>Bacillati</taxon>
        <taxon>Bacillota</taxon>
        <taxon>Bacilli</taxon>
        <taxon>Bacillales</taxon>
        <taxon>Fictibacillaceae</taxon>
        <taxon>Fictibacillus</taxon>
    </lineage>
</organism>
<dbReference type="Pfam" id="PF01578">
    <property type="entry name" value="Cytochrom_C_asm"/>
    <property type="match status" value="2"/>
</dbReference>
<dbReference type="InterPro" id="IPR045062">
    <property type="entry name" value="Cyt_c_biogenesis_CcsA/CcmC"/>
</dbReference>
<feature type="domain" description="Cytochrome c assembly protein" evidence="7">
    <location>
        <begin position="73"/>
        <end position="194"/>
    </location>
</feature>
<keyword evidence="2 6" id="KW-0812">Transmembrane</keyword>
<feature type="transmembrane region" description="Helical" evidence="6">
    <location>
        <begin position="78"/>
        <end position="97"/>
    </location>
</feature>
<reference evidence="8 9" key="1">
    <citation type="submission" date="2023-07" db="EMBL/GenBank/DDBJ databases">
        <title>Sorghum-associated microbial communities from plants grown in Nebraska, USA.</title>
        <authorList>
            <person name="Schachtman D."/>
        </authorList>
    </citation>
    <scope>NUCLEOTIDE SEQUENCE [LARGE SCALE GENOMIC DNA]</scope>
    <source>
        <strain evidence="8 9">BE211</strain>
    </source>
</reference>
<feature type="transmembrane region" description="Helical" evidence="6">
    <location>
        <begin position="102"/>
        <end position="120"/>
    </location>
</feature>
<dbReference type="InterPro" id="IPR002541">
    <property type="entry name" value="Cyt_c_assembly"/>
</dbReference>
<evidence type="ECO:0000313" key="9">
    <source>
        <dbReference type="Proteomes" id="UP001258181"/>
    </source>
</evidence>
<evidence type="ECO:0000256" key="4">
    <source>
        <dbReference type="ARBA" id="ARBA00022989"/>
    </source>
</evidence>
<accession>A0ABU1TZE3</accession>
<protein>
    <submittedName>
        <fullName evidence="8">Cytochrome c-type biogenesis protein CcsB</fullName>
    </submittedName>
</protein>
<keyword evidence="3" id="KW-0201">Cytochrome c-type biogenesis</keyword>
<proteinExistence type="predicted"/>
<dbReference type="PANTHER" id="PTHR30071">
    <property type="entry name" value="HEME EXPORTER PROTEIN C"/>
    <property type="match status" value="1"/>
</dbReference>
<dbReference type="RefSeq" id="WP_310257879.1">
    <property type="nucleotide sequence ID" value="NZ_JAVDWA010000002.1"/>
</dbReference>
<feature type="transmembrane region" description="Helical" evidence="6">
    <location>
        <begin position="305"/>
        <end position="325"/>
    </location>
</feature>
<feature type="transmembrane region" description="Helical" evidence="6">
    <location>
        <begin position="340"/>
        <end position="355"/>
    </location>
</feature>
<dbReference type="EMBL" id="JAVDWA010000002">
    <property type="protein sequence ID" value="MDR7072588.1"/>
    <property type="molecule type" value="Genomic_DNA"/>
</dbReference>
<evidence type="ECO:0000313" key="8">
    <source>
        <dbReference type="EMBL" id="MDR7072588.1"/>
    </source>
</evidence>
<dbReference type="PANTHER" id="PTHR30071:SF1">
    <property type="entry name" value="CYTOCHROME B_B6 PROTEIN-RELATED"/>
    <property type="match status" value="1"/>
</dbReference>